<dbReference type="Gene3D" id="1.10.1040.10">
    <property type="entry name" value="N-(1-d-carboxylethyl)-l-norvaline Dehydrogenase, domain 2"/>
    <property type="match status" value="1"/>
</dbReference>
<proteinExistence type="predicted"/>
<keyword evidence="4" id="KW-1185">Reference proteome</keyword>
<reference evidence="3" key="2">
    <citation type="submission" date="2020-09" db="EMBL/GenBank/DDBJ databases">
        <authorList>
            <person name="Sun Q."/>
            <person name="Kim S."/>
        </authorList>
    </citation>
    <scope>NUCLEOTIDE SEQUENCE</scope>
    <source>
        <strain evidence="3">KCTC 42651</strain>
    </source>
</reference>
<evidence type="ECO:0000313" key="4">
    <source>
        <dbReference type="Proteomes" id="UP000630353"/>
    </source>
</evidence>
<sequence length="304" mass="31723">MASGSNVPGLAFIGFGEAGPLIARGLLGAGASSVAAYDILVDDPQTRDAWIAKAEAVPARACTSSAEALGDADLILSTVTSERALEAATTAAPHLRAGQLYLDLNSCSPGKKVKASAAVEAASAARYVDVAVMDTVPGRGHKVPMLLAGAAAPEAAERLAAFGMNVEVVGDKVGQASTIKMARSVFMKGLEAILCESLVAADRAGVADRVLASIQGTFPDLDWRKLATYHMGRMAQHGRRRAIEMDSVADTLRDLGMDPFTAVGSGRRQMWVAELGLRDRFGPKGPDTLEDFLAAVAEMDQPND</sequence>
<evidence type="ECO:0000313" key="3">
    <source>
        <dbReference type="EMBL" id="GHD43704.1"/>
    </source>
</evidence>
<dbReference type="InterPro" id="IPR008927">
    <property type="entry name" value="6-PGluconate_DH-like_C_sf"/>
</dbReference>
<evidence type="ECO:0000259" key="2">
    <source>
        <dbReference type="Pfam" id="PF09130"/>
    </source>
</evidence>
<dbReference type="Pfam" id="PF09130">
    <property type="entry name" value="DUF1932"/>
    <property type="match status" value="1"/>
</dbReference>
<dbReference type="InterPro" id="IPR006115">
    <property type="entry name" value="6PGDH_NADP-bd"/>
</dbReference>
<gene>
    <name evidence="3" type="ORF">GCM10017083_10180</name>
</gene>
<dbReference type="RefSeq" id="WP_189987850.1">
    <property type="nucleotide sequence ID" value="NZ_BMZS01000002.1"/>
</dbReference>
<dbReference type="GO" id="GO:0050661">
    <property type="term" value="F:NADP binding"/>
    <property type="evidence" value="ECO:0007669"/>
    <property type="project" value="InterPro"/>
</dbReference>
<dbReference type="InterPro" id="IPR013328">
    <property type="entry name" value="6PGD_dom2"/>
</dbReference>
<protein>
    <submittedName>
        <fullName evidence="3">Dehydrogenase</fullName>
    </submittedName>
</protein>
<dbReference type="EMBL" id="BMZS01000002">
    <property type="protein sequence ID" value="GHD43704.1"/>
    <property type="molecule type" value="Genomic_DNA"/>
</dbReference>
<dbReference type="Gene3D" id="3.40.50.720">
    <property type="entry name" value="NAD(P)-binding Rossmann-like Domain"/>
    <property type="match status" value="1"/>
</dbReference>
<dbReference type="SUPFAM" id="SSF48179">
    <property type="entry name" value="6-phosphogluconate dehydrogenase C-terminal domain-like"/>
    <property type="match status" value="1"/>
</dbReference>
<name>A0A918XQ35_9PROT</name>
<comment type="caution">
    <text evidence="3">The sequence shown here is derived from an EMBL/GenBank/DDBJ whole genome shotgun (WGS) entry which is preliminary data.</text>
</comment>
<evidence type="ECO:0000259" key="1">
    <source>
        <dbReference type="Pfam" id="PF03446"/>
    </source>
</evidence>
<dbReference type="SUPFAM" id="SSF51735">
    <property type="entry name" value="NAD(P)-binding Rossmann-fold domains"/>
    <property type="match status" value="1"/>
</dbReference>
<feature type="domain" description="6-phosphogluconate dehydrogenase NADP-binding" evidence="1">
    <location>
        <begin position="10"/>
        <end position="149"/>
    </location>
</feature>
<accession>A0A918XQ35</accession>
<dbReference type="AlphaFoldDB" id="A0A918XQ35"/>
<organism evidence="3 4">
    <name type="scientific">Thalassobaculum fulvum</name>
    <dbReference type="NCBI Taxonomy" id="1633335"/>
    <lineage>
        <taxon>Bacteria</taxon>
        <taxon>Pseudomonadati</taxon>
        <taxon>Pseudomonadota</taxon>
        <taxon>Alphaproteobacteria</taxon>
        <taxon>Rhodospirillales</taxon>
        <taxon>Thalassobaculaceae</taxon>
        <taxon>Thalassobaculum</taxon>
    </lineage>
</organism>
<feature type="domain" description="Phosphogluconate dehydrogenase NAD-binding putative C-terminal" evidence="2">
    <location>
        <begin position="201"/>
        <end position="259"/>
    </location>
</feature>
<reference evidence="3" key="1">
    <citation type="journal article" date="2014" name="Int. J. Syst. Evol. Microbiol.">
        <title>Complete genome sequence of Corynebacterium casei LMG S-19264T (=DSM 44701T), isolated from a smear-ripened cheese.</title>
        <authorList>
            <consortium name="US DOE Joint Genome Institute (JGI-PGF)"/>
            <person name="Walter F."/>
            <person name="Albersmeier A."/>
            <person name="Kalinowski J."/>
            <person name="Ruckert C."/>
        </authorList>
    </citation>
    <scope>NUCLEOTIDE SEQUENCE</scope>
    <source>
        <strain evidence="3">KCTC 42651</strain>
    </source>
</reference>
<dbReference type="Pfam" id="PF03446">
    <property type="entry name" value="NAD_binding_2"/>
    <property type="match status" value="1"/>
</dbReference>
<dbReference type="InterPro" id="IPR036291">
    <property type="entry name" value="NAD(P)-bd_dom_sf"/>
</dbReference>
<dbReference type="InterPro" id="IPR015814">
    <property type="entry name" value="Pgluconate_DH_NAD-bd_C"/>
</dbReference>
<dbReference type="Proteomes" id="UP000630353">
    <property type="component" value="Unassembled WGS sequence"/>
</dbReference>